<keyword evidence="3" id="KW-1185">Reference proteome</keyword>
<evidence type="ECO:0000313" key="2">
    <source>
        <dbReference type="EMBL" id="KAF4595588.1"/>
    </source>
</evidence>
<protein>
    <submittedName>
        <fullName evidence="2">F-box domain-containing protein</fullName>
    </submittedName>
</protein>
<evidence type="ECO:0000256" key="1">
    <source>
        <dbReference type="SAM" id="MobiDB-lite"/>
    </source>
</evidence>
<evidence type="ECO:0000313" key="3">
    <source>
        <dbReference type="Proteomes" id="UP000562929"/>
    </source>
</evidence>
<comment type="caution">
    <text evidence="2">The sequence shown here is derived from an EMBL/GenBank/DDBJ whole genome shotgun (WGS) entry which is preliminary data.</text>
</comment>
<feature type="region of interest" description="Disordered" evidence="1">
    <location>
        <begin position="501"/>
        <end position="528"/>
    </location>
</feature>
<feature type="compositionally biased region" description="Polar residues" evidence="1">
    <location>
        <begin position="518"/>
        <end position="528"/>
    </location>
</feature>
<name>A0A8H4VH04_9HYPO</name>
<dbReference type="AlphaFoldDB" id="A0A8H4VH04"/>
<dbReference type="OrthoDB" id="1259151at2759"/>
<accession>A0A8H4VH04</accession>
<dbReference type="Proteomes" id="UP000562929">
    <property type="component" value="Unassembled WGS sequence"/>
</dbReference>
<sequence>MATLESLPDHLILDVVDHLDTARDVSRLGQTSRHNHSLMHHHGWQGFARKRFPAFELPETDSWSSIVDRLTYLDRCWDKRAFIFRSFWHGTHGRSWRSLEGGQLIGFQVFVASGPSDLLVCGAGEDLHFRSRRDGDWATLVGKDCGFSPGVGDVTALSVIERASRPEVIVGRADGSVRLLTADQDGDLGRTICGLVLDEAGDETVHRSPGRLAVMRTEWEPQNGLVISCRDSRLTLHHLGELDEDGADDTLELMPKASMDFAATMHPRGDRPFVYCAKFIRNDTMVCGISGQPCLQLVQMRPSGLHWSPLCSSTSDEEKPQTVRALEKAGSESVLLSAWDCGSYSLVDLRARTSRFTGVYTDSCQPFSAASSLLVYGTQRFVAGDKNEPVVRFFDFRYPKPYQHSTAMPCHDSPPLPLRPGAGPEFGPWHEPEKSRCDAGEGTVCVWHHRASRPEWRPDANVRLVIGRDNGVTSLAKASDLSDAFYCGLRSAFVQVDLDDNEQHPTDVGQDHHPPGWSSGSGQSNSMFETGISRFDEKGYWREARSAPAEMHLYGHGSTSWKNEAGWRLNGRWKRIPRSR</sequence>
<organism evidence="2 3">
    <name type="scientific">Ophiocordyceps camponoti-floridani</name>
    <dbReference type="NCBI Taxonomy" id="2030778"/>
    <lineage>
        <taxon>Eukaryota</taxon>
        <taxon>Fungi</taxon>
        <taxon>Dikarya</taxon>
        <taxon>Ascomycota</taxon>
        <taxon>Pezizomycotina</taxon>
        <taxon>Sordariomycetes</taxon>
        <taxon>Hypocreomycetidae</taxon>
        <taxon>Hypocreales</taxon>
        <taxon>Ophiocordycipitaceae</taxon>
        <taxon>Ophiocordyceps</taxon>
    </lineage>
</organism>
<reference evidence="2 3" key="1">
    <citation type="journal article" date="2020" name="G3 (Bethesda)">
        <title>Genetic Underpinnings of Host Manipulation by Ophiocordyceps as Revealed by Comparative Transcriptomics.</title>
        <authorList>
            <person name="Will I."/>
            <person name="Das B."/>
            <person name="Trinh T."/>
            <person name="Brachmann A."/>
            <person name="Ohm R.A."/>
            <person name="de Bekker C."/>
        </authorList>
    </citation>
    <scope>NUCLEOTIDE SEQUENCE [LARGE SCALE GENOMIC DNA]</scope>
    <source>
        <strain evidence="2 3">EC05</strain>
    </source>
</reference>
<dbReference type="EMBL" id="JAACLJ010000001">
    <property type="protein sequence ID" value="KAF4595588.1"/>
    <property type="molecule type" value="Genomic_DNA"/>
</dbReference>
<proteinExistence type="predicted"/>
<feature type="compositionally biased region" description="Basic and acidic residues" evidence="1">
    <location>
        <begin position="501"/>
        <end position="514"/>
    </location>
</feature>
<gene>
    <name evidence="2" type="ORF">GQ602_001201</name>
</gene>